<protein>
    <submittedName>
        <fullName evidence="1">YqcI/YcgG family protein</fullName>
    </submittedName>
</protein>
<sequence length="249" mass="28394">MSESEKNTKLITHTHVSERATGWHRAAFEDIADRLTDSGFPCVFSRNAFRKKLLRFIFVENSERSGLEHLAAGLKEYVEISREWDGQLDTAYPLAVAFSQDAVKAQTVEEYHAFGWKVLQELHDLDPGPWPDEVGKDPDADGWSMCFDSMPLFCNMSSPAHTARRSRNLGEYFFLIVNPRERFDVFAGETPSGRKVRANIRNRIARYDSMPHAMQLGSYGAGALEWYQYGLIEENAPRSDECPFKFRGA</sequence>
<dbReference type="OrthoDB" id="112290at2"/>
<dbReference type="InterPro" id="IPR014988">
    <property type="entry name" value="Uncharacterised_YqcI/YcgG"/>
</dbReference>
<dbReference type="Pfam" id="PF08892">
    <property type="entry name" value="YqcI_YcgG"/>
    <property type="match status" value="1"/>
</dbReference>
<dbReference type="EMBL" id="CP023695">
    <property type="protein sequence ID" value="QEV20788.1"/>
    <property type="molecule type" value="Genomic_DNA"/>
</dbReference>
<dbReference type="PANTHER" id="PTHR40045">
    <property type="entry name" value="YCGG FAMILY PROTEIN"/>
    <property type="match status" value="1"/>
</dbReference>
<keyword evidence="2" id="KW-1185">Reference proteome</keyword>
<evidence type="ECO:0000313" key="1">
    <source>
        <dbReference type="EMBL" id="QEV20788.1"/>
    </source>
</evidence>
<proteinExistence type="predicted"/>
<accession>A0A5J6HMV1</accession>
<gene>
    <name evidence="1" type="ORF">CP975_27475</name>
</gene>
<reference evidence="1 2" key="1">
    <citation type="submission" date="2017-09" db="EMBL/GenBank/DDBJ databases">
        <authorList>
            <person name="Lee N."/>
            <person name="Cho B.-K."/>
        </authorList>
    </citation>
    <scope>NUCLEOTIDE SEQUENCE [LARGE SCALE GENOMIC DNA]</scope>
    <source>
        <strain evidence="1 2">ATCC 12461</strain>
    </source>
</reference>
<dbReference type="Proteomes" id="UP000326553">
    <property type="component" value="Chromosome"/>
</dbReference>
<evidence type="ECO:0000313" key="2">
    <source>
        <dbReference type="Proteomes" id="UP000326553"/>
    </source>
</evidence>
<name>A0A5J6HMV1_STRAD</name>
<dbReference type="KEGG" id="salw:CP975_27475"/>
<organism evidence="1 2">
    <name type="scientific">Streptomyces alboniger</name>
    <dbReference type="NCBI Taxonomy" id="132473"/>
    <lineage>
        <taxon>Bacteria</taxon>
        <taxon>Bacillati</taxon>
        <taxon>Actinomycetota</taxon>
        <taxon>Actinomycetes</taxon>
        <taxon>Kitasatosporales</taxon>
        <taxon>Streptomycetaceae</taxon>
        <taxon>Streptomyces</taxon>
        <taxon>Streptomyces aurantiacus group</taxon>
    </lineage>
</organism>
<dbReference type="PANTHER" id="PTHR40045:SF1">
    <property type="entry name" value="YQCI_YCGG FAMILY PROTEIN"/>
    <property type="match status" value="1"/>
</dbReference>
<dbReference type="AlphaFoldDB" id="A0A5J6HMV1"/>